<reference evidence="1 2" key="1">
    <citation type="journal article" date="2007" name="Genome Res.">
        <title>Genome characteristics of facultatively symbiotic Frankia sp. strains reflect host range and host plant biogeography.</title>
        <authorList>
            <person name="Normand P."/>
            <person name="Lapierre P."/>
            <person name="Tisa L.S."/>
            <person name="Gogarten J.P."/>
            <person name="Alloisio N."/>
            <person name="Bagnarol E."/>
            <person name="Bassi C.A."/>
            <person name="Berry A.M."/>
            <person name="Bickhart D.M."/>
            <person name="Choisne N."/>
            <person name="Couloux A."/>
            <person name="Cournoyer B."/>
            <person name="Cruveiller S."/>
            <person name="Daubin V."/>
            <person name="Demange N."/>
            <person name="Francino M.P."/>
            <person name="Goltsman E."/>
            <person name="Huang Y."/>
            <person name="Kopp O.R."/>
            <person name="Labarre L."/>
            <person name="Lapidus A."/>
            <person name="Lavire C."/>
            <person name="Marechal J."/>
            <person name="Martinez M."/>
            <person name="Mastronunzio J.E."/>
            <person name="Mullin B.C."/>
            <person name="Niemann J."/>
            <person name="Pujic P."/>
            <person name="Rawnsley T."/>
            <person name="Rouy Z."/>
            <person name="Schenowitz C."/>
            <person name="Sellstedt A."/>
            <person name="Tavares F."/>
            <person name="Tomkins J.P."/>
            <person name="Vallenet D."/>
            <person name="Valverde C."/>
            <person name="Wall L.G."/>
            <person name="Wang Y."/>
            <person name="Medigue C."/>
            <person name="Benson D.R."/>
        </authorList>
    </citation>
    <scope>NUCLEOTIDE SEQUENCE [LARGE SCALE GENOMIC DNA]</scope>
    <source>
        <strain evidence="2">DSM 45986 / CECT 9034 / ACN14a</strain>
    </source>
</reference>
<name>Q0REI2_FRAAA</name>
<dbReference type="Proteomes" id="UP000000657">
    <property type="component" value="Chromosome"/>
</dbReference>
<dbReference type="HOGENOM" id="CLU_2699305_0_0_11"/>
<dbReference type="EMBL" id="CT573213">
    <property type="protein sequence ID" value="CAJ64128.1"/>
    <property type="molecule type" value="Genomic_DNA"/>
</dbReference>
<dbReference type="RefSeq" id="WP_011606579.1">
    <property type="nucleotide sequence ID" value="NC_008278.1"/>
</dbReference>
<evidence type="ECO:0000313" key="2">
    <source>
        <dbReference type="Proteomes" id="UP000000657"/>
    </source>
</evidence>
<dbReference type="STRING" id="326424.FRAAL5495"/>
<evidence type="ECO:0000313" key="1">
    <source>
        <dbReference type="EMBL" id="CAJ64128.1"/>
    </source>
</evidence>
<keyword evidence="2" id="KW-1185">Reference proteome</keyword>
<organism evidence="1 2">
    <name type="scientific">Frankia alni (strain DSM 45986 / CECT 9034 / ACN14a)</name>
    <dbReference type="NCBI Taxonomy" id="326424"/>
    <lineage>
        <taxon>Bacteria</taxon>
        <taxon>Bacillati</taxon>
        <taxon>Actinomycetota</taxon>
        <taxon>Actinomycetes</taxon>
        <taxon>Frankiales</taxon>
        <taxon>Frankiaceae</taxon>
        <taxon>Frankia</taxon>
    </lineage>
</organism>
<accession>Q0REI2</accession>
<sequence>MKQPWWRFALLLVLFASAPVVTGIVGGWAGDWLDSGTDGYAAGGFMVGGVYVKAAHRIYASRPLGGGQGSSLG</sequence>
<protein>
    <submittedName>
        <fullName evidence="1">Uncharacterized protein</fullName>
    </submittedName>
</protein>
<dbReference type="OrthoDB" id="9964376at2"/>
<proteinExistence type="predicted"/>
<dbReference type="AlphaFoldDB" id="Q0REI2"/>
<dbReference type="KEGG" id="fal:FRAAL5495"/>
<gene>
    <name evidence="1" type="ordered locus">FRAAL5495</name>
</gene>